<accession>A0A0E9WJ71</accession>
<sequence length="44" mass="4990">MLSELPVLESSTLCPSEGKCFSSMLLNLKNCYCSVHEWWSVVHT</sequence>
<dbReference type="EMBL" id="GBXM01019039">
    <property type="protein sequence ID" value="JAH89538.1"/>
    <property type="molecule type" value="Transcribed_RNA"/>
</dbReference>
<reference evidence="1" key="1">
    <citation type="submission" date="2014-11" db="EMBL/GenBank/DDBJ databases">
        <authorList>
            <person name="Amaro Gonzalez C."/>
        </authorList>
    </citation>
    <scope>NUCLEOTIDE SEQUENCE</scope>
</reference>
<protein>
    <submittedName>
        <fullName evidence="1">Uncharacterized protein</fullName>
    </submittedName>
</protein>
<proteinExistence type="predicted"/>
<reference evidence="1" key="2">
    <citation type="journal article" date="2015" name="Fish Shellfish Immunol.">
        <title>Early steps in the European eel (Anguilla anguilla)-Vibrio vulnificus interaction in the gills: Role of the RtxA13 toxin.</title>
        <authorList>
            <person name="Callol A."/>
            <person name="Pajuelo D."/>
            <person name="Ebbesson L."/>
            <person name="Teles M."/>
            <person name="MacKenzie S."/>
            <person name="Amaro C."/>
        </authorList>
    </citation>
    <scope>NUCLEOTIDE SEQUENCE</scope>
</reference>
<name>A0A0E9WJ71_ANGAN</name>
<organism evidence="1">
    <name type="scientific">Anguilla anguilla</name>
    <name type="common">European freshwater eel</name>
    <name type="synonym">Muraena anguilla</name>
    <dbReference type="NCBI Taxonomy" id="7936"/>
    <lineage>
        <taxon>Eukaryota</taxon>
        <taxon>Metazoa</taxon>
        <taxon>Chordata</taxon>
        <taxon>Craniata</taxon>
        <taxon>Vertebrata</taxon>
        <taxon>Euteleostomi</taxon>
        <taxon>Actinopterygii</taxon>
        <taxon>Neopterygii</taxon>
        <taxon>Teleostei</taxon>
        <taxon>Anguilliformes</taxon>
        <taxon>Anguillidae</taxon>
        <taxon>Anguilla</taxon>
    </lineage>
</organism>
<evidence type="ECO:0000313" key="1">
    <source>
        <dbReference type="EMBL" id="JAH89538.1"/>
    </source>
</evidence>
<dbReference type="AlphaFoldDB" id="A0A0E9WJ71"/>